<proteinExistence type="predicted"/>
<evidence type="ECO:0000313" key="4">
    <source>
        <dbReference type="Proteomes" id="UP000321317"/>
    </source>
</evidence>
<dbReference type="RefSeq" id="WP_131935985.1">
    <property type="nucleotide sequence ID" value="NZ_CP037747.1"/>
</dbReference>
<reference evidence="1 3" key="1">
    <citation type="submission" date="2019-05" db="EMBL/GenBank/DDBJ databases">
        <title>Draft genomes of eight strains of Campylobacter helveticus isolated from cats and a dog in New Zealand.</title>
        <authorList>
            <person name="Bojanic K."/>
            <person name="Midwinter A.C."/>
            <person name="Biggs P.J."/>
            <person name="Acke E."/>
            <person name="Cornelius A.J."/>
            <person name="Marshall J.C."/>
        </authorList>
    </citation>
    <scope>NUCLEOTIDE SEQUENCE [LARGE SCALE GENOMIC DNA]</scope>
    <source>
        <strain evidence="1 3">ACP123b</strain>
    </source>
</reference>
<evidence type="ECO:0000313" key="3">
    <source>
        <dbReference type="Proteomes" id="UP000306813"/>
    </source>
</evidence>
<comment type="caution">
    <text evidence="1">The sequence shown here is derived from an EMBL/GenBank/DDBJ whole genome shotgun (WGS) entry which is preliminary data.</text>
</comment>
<keyword evidence="4" id="KW-1185">Reference proteome</keyword>
<organism evidence="1 3">
    <name type="scientific">Campylobacter helveticus</name>
    <dbReference type="NCBI Taxonomy" id="28898"/>
    <lineage>
        <taxon>Bacteria</taxon>
        <taxon>Pseudomonadati</taxon>
        <taxon>Campylobacterota</taxon>
        <taxon>Epsilonproteobacteria</taxon>
        <taxon>Campylobacterales</taxon>
        <taxon>Campylobacteraceae</taxon>
        <taxon>Campylobacter</taxon>
    </lineage>
</organism>
<sequence length="70" mass="8606">MLSKEKDLLYICFNKELLDLKLSFIEKELSLFAKHFTKEQKDRIKELLKDEDRKSELKEVQESFKERKKR</sequence>
<accession>A0AAX2UI54</accession>
<evidence type="ECO:0000313" key="1">
    <source>
        <dbReference type="EMBL" id="TNB56897.1"/>
    </source>
</evidence>
<dbReference type="EMBL" id="VDBS01000048">
    <property type="protein sequence ID" value="TNB56897.1"/>
    <property type="molecule type" value="Genomic_DNA"/>
</dbReference>
<name>A0AAX2UI54_9BACT</name>
<dbReference type="Proteomes" id="UP000306813">
    <property type="component" value="Unassembled WGS sequence"/>
</dbReference>
<protein>
    <submittedName>
        <fullName evidence="1">Uncharacterized protein</fullName>
    </submittedName>
</protein>
<reference evidence="2 4" key="2">
    <citation type="submission" date="2019-08" db="EMBL/GenBank/DDBJ databases">
        <title>Rapid identification of Enteric Bacteria from Whole Genome Sequences (WGS) using Average Nucleotide Identity (ANI).</title>
        <authorList>
            <person name="Lane C."/>
        </authorList>
    </citation>
    <scope>NUCLEOTIDE SEQUENCE [LARGE SCALE GENOMIC DNA]</scope>
    <source>
        <strain evidence="2 4">D4984</strain>
    </source>
</reference>
<gene>
    <name evidence="1" type="ORF">FDW42_06395</name>
    <name evidence="2" type="ORF">FVD16_02200</name>
</gene>
<evidence type="ECO:0000313" key="2">
    <source>
        <dbReference type="EMBL" id="TXK59028.1"/>
    </source>
</evidence>
<dbReference type="AlphaFoldDB" id="A0AAX2UI54"/>
<dbReference type="EMBL" id="VRMA01000023">
    <property type="protein sequence ID" value="TXK59028.1"/>
    <property type="molecule type" value="Genomic_DNA"/>
</dbReference>
<dbReference type="Proteomes" id="UP000321317">
    <property type="component" value="Unassembled WGS sequence"/>
</dbReference>